<sequence>MNLWNLGTHCIMHDEYNNSFNDDYDCSVLKGYYSPKTNKSRNFLSNVCNMVPATIRKESDGNGGNANVVSGYRNGRNGYNGGYGKSVGGYRNGGNGVTKSTSDGNMVGSASVGIGKMNGKKDDVTNGRGNKPPNGMNISGGNGASGSRFEVLNEDVEENINKKTLISDIKHQEGNIPNEKIALAEITNANRKQFIKAGKGIKKITKKIDKIGVKKTGNQGAVSLLRGNTSMNGQSQEQFSSGLDNESEAHKNETGKALDPHHKVGREFEGACKAVVEGVLTLGIQNNAEMHIDKFDAVASNLEEAMAAISE</sequence>
<reference evidence="2" key="2">
    <citation type="submission" date="2023-06" db="EMBL/GenBank/DDBJ databases">
        <authorList>
            <person name="Swenson N.G."/>
            <person name="Wegrzyn J.L."/>
            <person name="Mcevoy S.L."/>
        </authorList>
    </citation>
    <scope>NUCLEOTIDE SEQUENCE</scope>
    <source>
        <strain evidence="2">NS2018</strain>
        <tissue evidence="2">Leaf</tissue>
    </source>
</reference>
<evidence type="ECO:0000313" key="2">
    <source>
        <dbReference type="EMBL" id="KAK0601046.1"/>
    </source>
</evidence>
<feature type="region of interest" description="Disordered" evidence="1">
    <location>
        <begin position="111"/>
        <end position="144"/>
    </location>
</feature>
<reference evidence="2" key="1">
    <citation type="journal article" date="2022" name="Plant J.">
        <title>Strategies of tolerance reflected in two North American maple genomes.</title>
        <authorList>
            <person name="McEvoy S.L."/>
            <person name="Sezen U.U."/>
            <person name="Trouern-Trend A."/>
            <person name="McMahon S.M."/>
            <person name="Schaberg P.G."/>
            <person name="Yang J."/>
            <person name="Wegrzyn J.L."/>
            <person name="Swenson N.G."/>
        </authorList>
    </citation>
    <scope>NUCLEOTIDE SEQUENCE</scope>
    <source>
        <strain evidence="2">NS2018</strain>
    </source>
</reference>
<dbReference type="AlphaFoldDB" id="A0AA39W4B8"/>
<proteinExistence type="predicted"/>
<gene>
    <name evidence="2" type="ORF">LWI29_020837</name>
</gene>
<comment type="caution">
    <text evidence="2">The sequence shown here is derived from an EMBL/GenBank/DDBJ whole genome shotgun (WGS) entry which is preliminary data.</text>
</comment>
<dbReference type="Proteomes" id="UP001168877">
    <property type="component" value="Unassembled WGS sequence"/>
</dbReference>
<accession>A0AA39W4B8</accession>
<name>A0AA39W4B8_ACESA</name>
<dbReference type="EMBL" id="JAUESC010000003">
    <property type="protein sequence ID" value="KAK0601046.1"/>
    <property type="molecule type" value="Genomic_DNA"/>
</dbReference>
<feature type="region of interest" description="Disordered" evidence="1">
    <location>
        <begin position="227"/>
        <end position="262"/>
    </location>
</feature>
<organism evidence="2 3">
    <name type="scientific">Acer saccharum</name>
    <name type="common">Sugar maple</name>
    <dbReference type="NCBI Taxonomy" id="4024"/>
    <lineage>
        <taxon>Eukaryota</taxon>
        <taxon>Viridiplantae</taxon>
        <taxon>Streptophyta</taxon>
        <taxon>Embryophyta</taxon>
        <taxon>Tracheophyta</taxon>
        <taxon>Spermatophyta</taxon>
        <taxon>Magnoliopsida</taxon>
        <taxon>eudicotyledons</taxon>
        <taxon>Gunneridae</taxon>
        <taxon>Pentapetalae</taxon>
        <taxon>rosids</taxon>
        <taxon>malvids</taxon>
        <taxon>Sapindales</taxon>
        <taxon>Sapindaceae</taxon>
        <taxon>Hippocastanoideae</taxon>
        <taxon>Acereae</taxon>
        <taxon>Acer</taxon>
    </lineage>
</organism>
<evidence type="ECO:0000313" key="3">
    <source>
        <dbReference type="Proteomes" id="UP001168877"/>
    </source>
</evidence>
<evidence type="ECO:0000256" key="1">
    <source>
        <dbReference type="SAM" id="MobiDB-lite"/>
    </source>
</evidence>
<feature type="compositionally biased region" description="Polar residues" evidence="1">
    <location>
        <begin position="227"/>
        <end position="244"/>
    </location>
</feature>
<keyword evidence="3" id="KW-1185">Reference proteome</keyword>
<feature type="compositionally biased region" description="Basic and acidic residues" evidence="1">
    <location>
        <begin position="247"/>
        <end position="262"/>
    </location>
</feature>
<protein>
    <submittedName>
        <fullName evidence="2">Uncharacterized protein</fullName>
    </submittedName>
</protein>